<dbReference type="InterPro" id="IPR041677">
    <property type="entry name" value="DNA2/NAM7_AAA_11"/>
</dbReference>
<evidence type="ECO:0000259" key="1">
    <source>
        <dbReference type="SMART" id="SM00952"/>
    </source>
</evidence>
<dbReference type="InterPro" id="IPR011335">
    <property type="entry name" value="Restrct_endonuc-II-like"/>
</dbReference>
<dbReference type="SMART" id="SM00952">
    <property type="entry name" value="RAP"/>
    <property type="match status" value="1"/>
</dbReference>
<dbReference type="GO" id="GO:0004386">
    <property type="term" value="F:helicase activity"/>
    <property type="evidence" value="ECO:0007669"/>
    <property type="project" value="UniProtKB-KW"/>
</dbReference>
<dbReference type="PANTHER" id="PTHR10887:SF495">
    <property type="entry name" value="HELICASE SENATAXIN ISOFORM X1-RELATED"/>
    <property type="match status" value="1"/>
</dbReference>
<dbReference type="InterPro" id="IPR013584">
    <property type="entry name" value="RAP"/>
</dbReference>
<dbReference type="Pfam" id="PF18741">
    <property type="entry name" value="MTES_1575"/>
    <property type="match status" value="1"/>
</dbReference>
<dbReference type="FunFam" id="3.40.960.10:FF:000002">
    <property type="entry name" value="DNA helicase related protein"/>
    <property type="match status" value="1"/>
</dbReference>
<name>A0A6S6TGI8_9BACT</name>
<dbReference type="EMBL" id="CACVAS010000117">
    <property type="protein sequence ID" value="CAA6822221.1"/>
    <property type="molecule type" value="Genomic_DNA"/>
</dbReference>
<feature type="domain" description="RAP" evidence="1">
    <location>
        <begin position="1325"/>
        <end position="1378"/>
    </location>
</feature>
<dbReference type="SUPFAM" id="SSF52980">
    <property type="entry name" value="Restriction endonuclease-like"/>
    <property type="match status" value="1"/>
</dbReference>
<keyword evidence="2" id="KW-0378">Hydrolase</keyword>
<dbReference type="InterPro" id="IPR025103">
    <property type="entry name" value="DUF4011"/>
</dbReference>
<sequence>MTETKRLLDGAREKLLDLTLRNTLLNYNIKKRGRLSIIDEMPNVLYDKLSSGSKMRFLPVPYPDIDDTTDEEEEVDENTGLINVRTQAKRLNLNISEDAPIVVDSTEELLEKHTDNYVQTLHYADTLDKICRRIRSNSNTAIQETGTNMLYLAIGFLEWKPSKDNDRIVLSPLILMPIQIERGKIDSTTGSYTYTLEYSGEDMFSNISLEYKMKEFGIALPTLEEDELPEKYFSKISELCEKYPHLLGVRRRFSVDFFHFSKLLMYQDLDHENWGEENNILDNEVLRQVAGDGAVADTMAVATGDASSTESLALIMDADGSQRDAISQVLKGQNLIIEGPPGTGKSQTIANLIGAALAEGKSILFVAEKLVALEVVKKRLDNVGLGHFTLELHSHKTNKLAFYTSLGDRINLETQETNTGLQEKIDEIEKIKENVNDYLKVLHTDIENISETPYNIFGNMLNLHKSIFDSLPTTEAYLKLSKNEYKSISDDLSALMKLIEEDPEILHSQWKGFEITNAISIDADSIISIFQQLKDISLSIDKYLSEEIDTLEIVFTPENISRIVNLHKSNILDNLPDTKKLYAVHSVEKSKLEDLFKRGEELLRAYDAIEDVDLDGIEDISELKDLSRNLRGFVDIGFFGKFFNSEYKKARRKFLMAFTIKKKSNPETMSHEIEEVRKQIEKYQKLYEEFYLLGEKEALVSTEYKQLDTSNLSSIPKTLDIIRLVLSLKDSQEWKIKAYSEGMSDELIAPLFNDNYKEYLSSIKNISIHIKALIADTEALEKELSRYGRINKEEFYNKEVITYQSIVNELENKIELSSILPMWIDVSRLLQRVSAAHFMDLVDYAKKNHILDGMKQLFEYGYYREWSHQVLRTNETLAKFNRHLFETHLKNFRDADKKLNGLYAKQHSLLLSKNIVPAGRGGTVREMTDMRLLRNEVNKQKAHQPIRQALKRASDAIRALKPCFMMSPLSVAQFIDPKQKPFDLVIFDEASQIFPEDALGSIARAKQVVVVGDPNQLPPSSFFSSINEQNDGEETIATSSESILDLMLRVYPNVKRLKWHYRSKHESLIAFSNHHFYDDELMIFPSPDGHEGNVGITRRFLPNAKYKNQTNPTEAIAMVEGLFESLLKSTNESIGLVAMNKKQTELIERIIEQKTVDDGTLSSLYDNAYKAGNIFVKNLENVQGDEADVLFIGTTYGPDPDSRKVYQRFGPINGNSGWRRMNVLITRARKKIVLYTSMKSSDIAIQEGNRGRMALRNYLNYTETGIVESHGGITTAKEPGSPFEESVIRYIQSLGYKAQPQVGVAGFFIDIGVKVENSYNFILGIECDGASYHSSRSARDRDRIRQEILESIGWNIYRIWSTDWFRHRNEEEIRLKNALDVAKSRAIMIQDKPDEEIVQEEILPVHRPVEEPEVTEETIEVTKKDLEKELYRIRKEKVEPKFKIDSKSILSNHMIDLFCKTKPTTMEQFRISIPQYLREKIDPEQVMFMDEIFESIENYL</sequence>
<dbReference type="Pfam" id="PF13087">
    <property type="entry name" value="AAA_12"/>
    <property type="match status" value="1"/>
</dbReference>
<dbReference type="Pfam" id="PF13195">
    <property type="entry name" value="DUF4011"/>
    <property type="match status" value="1"/>
</dbReference>
<dbReference type="InterPro" id="IPR047187">
    <property type="entry name" value="SF1_C_Upf1"/>
</dbReference>
<dbReference type="InterPro" id="IPR041679">
    <property type="entry name" value="DNA2/NAM7-like_C"/>
</dbReference>
<proteinExistence type="predicted"/>
<protein>
    <submittedName>
        <fullName evidence="2">DNA helicase related protein</fullName>
    </submittedName>
</protein>
<dbReference type="InterPro" id="IPR027417">
    <property type="entry name" value="P-loop_NTPase"/>
</dbReference>
<dbReference type="Gene3D" id="3.40.960.10">
    <property type="entry name" value="VSR Endonuclease"/>
    <property type="match status" value="1"/>
</dbReference>
<keyword evidence="2" id="KW-0547">Nucleotide-binding</keyword>
<gene>
    <name evidence="2" type="ORF">HELGO_WM761</name>
</gene>
<dbReference type="Gene3D" id="3.40.50.300">
    <property type="entry name" value="P-loop containing nucleotide triphosphate hydrolases"/>
    <property type="match status" value="3"/>
</dbReference>
<reference evidence="2" key="1">
    <citation type="submission" date="2020-01" db="EMBL/GenBank/DDBJ databases">
        <authorList>
            <person name="Meier V. D."/>
            <person name="Meier V D."/>
        </authorList>
    </citation>
    <scope>NUCLEOTIDE SEQUENCE</scope>
    <source>
        <strain evidence="2">HLG_WM_MAG_01</strain>
    </source>
</reference>
<dbReference type="CDD" id="cd18808">
    <property type="entry name" value="SF1_C_Upf1"/>
    <property type="match status" value="1"/>
</dbReference>
<dbReference type="Pfam" id="PF13086">
    <property type="entry name" value="AAA_11"/>
    <property type="match status" value="2"/>
</dbReference>
<keyword evidence="2" id="KW-0347">Helicase</keyword>
<accession>A0A6S6TGI8</accession>
<dbReference type="PANTHER" id="PTHR10887">
    <property type="entry name" value="DNA2/NAM7 HELICASE FAMILY"/>
    <property type="match status" value="1"/>
</dbReference>
<dbReference type="SUPFAM" id="SSF52540">
    <property type="entry name" value="P-loop containing nucleoside triphosphate hydrolases"/>
    <property type="match status" value="1"/>
</dbReference>
<dbReference type="InterPro" id="IPR049468">
    <property type="entry name" value="Restrct_endonuc-II-like_dom"/>
</dbReference>
<keyword evidence="2" id="KW-0067">ATP-binding</keyword>
<organism evidence="2">
    <name type="scientific">uncultured Sulfurovum sp</name>
    <dbReference type="NCBI Taxonomy" id="269237"/>
    <lineage>
        <taxon>Bacteria</taxon>
        <taxon>Pseudomonadati</taxon>
        <taxon>Campylobacterota</taxon>
        <taxon>Epsilonproteobacteria</taxon>
        <taxon>Campylobacterales</taxon>
        <taxon>Sulfurovaceae</taxon>
        <taxon>Sulfurovum</taxon>
        <taxon>environmental samples</taxon>
    </lineage>
</organism>
<dbReference type="InterPro" id="IPR045055">
    <property type="entry name" value="DNA2/NAM7-like"/>
</dbReference>
<evidence type="ECO:0000313" key="2">
    <source>
        <dbReference type="EMBL" id="CAA6822221.1"/>
    </source>
</evidence>